<evidence type="ECO:0000313" key="3">
    <source>
        <dbReference type="Proteomes" id="UP000295063"/>
    </source>
</evidence>
<keyword evidence="1" id="KW-1133">Transmembrane helix</keyword>
<dbReference type="Proteomes" id="UP000295063">
    <property type="component" value="Unassembled WGS sequence"/>
</dbReference>
<feature type="transmembrane region" description="Helical" evidence="1">
    <location>
        <begin position="31"/>
        <end position="49"/>
    </location>
</feature>
<reference evidence="2 3" key="1">
    <citation type="submission" date="2019-03" db="EMBL/GenBank/DDBJ databases">
        <title>Genomic Encyclopedia of Type Strains, Phase IV (KMG-IV): sequencing the most valuable type-strain genomes for metagenomic binning, comparative biology and taxonomic classification.</title>
        <authorList>
            <person name="Goeker M."/>
        </authorList>
    </citation>
    <scope>NUCLEOTIDE SEQUENCE [LARGE SCALE GENOMIC DNA]</scope>
    <source>
        <strain evidence="2 3">DSM 15969</strain>
    </source>
</reference>
<dbReference type="RefSeq" id="WP_132082570.1">
    <property type="nucleotide sequence ID" value="NZ_SLUI01000012.1"/>
</dbReference>
<gene>
    <name evidence="2" type="ORF">EV210_112137</name>
</gene>
<keyword evidence="3" id="KW-1185">Reference proteome</keyword>
<dbReference type="EMBL" id="SLUI01000012">
    <property type="protein sequence ID" value="TCL35476.1"/>
    <property type="molecule type" value="Genomic_DNA"/>
</dbReference>
<feature type="transmembrane region" description="Helical" evidence="1">
    <location>
        <begin position="95"/>
        <end position="114"/>
    </location>
</feature>
<organism evidence="2 3">
    <name type="scientific">Anaerospora hongkongensis</name>
    <dbReference type="NCBI Taxonomy" id="244830"/>
    <lineage>
        <taxon>Bacteria</taxon>
        <taxon>Bacillati</taxon>
        <taxon>Bacillota</taxon>
        <taxon>Negativicutes</taxon>
        <taxon>Selenomonadales</taxon>
        <taxon>Sporomusaceae</taxon>
        <taxon>Anaerospora</taxon>
    </lineage>
</organism>
<proteinExistence type="predicted"/>
<feature type="transmembrane region" description="Helical" evidence="1">
    <location>
        <begin position="155"/>
        <end position="178"/>
    </location>
</feature>
<keyword evidence="1" id="KW-0812">Transmembrane</keyword>
<protein>
    <submittedName>
        <fullName evidence="2">Uncharacterized protein</fullName>
    </submittedName>
</protein>
<feature type="transmembrane region" description="Helical" evidence="1">
    <location>
        <begin position="126"/>
        <end position="149"/>
    </location>
</feature>
<dbReference type="AlphaFoldDB" id="A0A4V2Q8B1"/>
<sequence length="214" mass="24563">MITNEHLRQTSEYLDKIVVEKWLSEQFLSPIWIGLFLFVMFTYILFFYLADKKRLVELLLFGSLVAVAFSVYDSIGELIGLWSTFFRMAPLQQNFFVSDLTIIPLYAMLVYQYANSWKRFFIGTVVWAGLIAFVFFYMILNGLNVFIYLTPLGPYIDFVFLILIGLIARGILVVLLNIEIERGNLAPKASLERLIAVPALKPSNDNNEDSNGKS</sequence>
<dbReference type="OrthoDB" id="1679483at2"/>
<keyword evidence="1" id="KW-0472">Membrane</keyword>
<evidence type="ECO:0000313" key="2">
    <source>
        <dbReference type="EMBL" id="TCL35476.1"/>
    </source>
</evidence>
<accession>A0A4V2Q8B1</accession>
<feature type="transmembrane region" description="Helical" evidence="1">
    <location>
        <begin position="56"/>
        <end position="75"/>
    </location>
</feature>
<comment type="caution">
    <text evidence="2">The sequence shown here is derived from an EMBL/GenBank/DDBJ whole genome shotgun (WGS) entry which is preliminary data.</text>
</comment>
<evidence type="ECO:0000256" key="1">
    <source>
        <dbReference type="SAM" id="Phobius"/>
    </source>
</evidence>
<name>A0A4V2Q8B1_9FIRM</name>